<accession>A0A8J7FAB7</accession>
<dbReference type="InterPro" id="IPR046342">
    <property type="entry name" value="CBS_dom_sf"/>
</dbReference>
<dbReference type="Pfam" id="PF00571">
    <property type="entry name" value="CBS"/>
    <property type="match status" value="2"/>
</dbReference>
<dbReference type="EMBL" id="JADEYS010000001">
    <property type="protein sequence ID" value="MBE9395961.1"/>
    <property type="molecule type" value="Genomic_DNA"/>
</dbReference>
<keyword evidence="8 12" id="KW-0472">Membrane</keyword>
<feature type="domain" description="CBS" evidence="14">
    <location>
        <begin position="274"/>
        <end position="334"/>
    </location>
</feature>
<feature type="domain" description="CNNM transmembrane" evidence="15">
    <location>
        <begin position="2"/>
        <end position="192"/>
    </location>
</feature>
<dbReference type="InterPro" id="IPR036318">
    <property type="entry name" value="FAD-bd_PCMH-like_sf"/>
</dbReference>
<keyword evidence="4 12" id="KW-0812">Transmembrane</keyword>
<dbReference type="PANTHER" id="PTHR22777">
    <property type="entry name" value="HEMOLYSIN-RELATED"/>
    <property type="match status" value="1"/>
</dbReference>
<evidence type="ECO:0000256" key="9">
    <source>
        <dbReference type="ARBA" id="ARBA00037273"/>
    </source>
</evidence>
<feature type="transmembrane region" description="Helical" evidence="13">
    <location>
        <begin position="6"/>
        <end position="25"/>
    </location>
</feature>
<evidence type="ECO:0000256" key="12">
    <source>
        <dbReference type="PROSITE-ProRule" id="PRU01193"/>
    </source>
</evidence>
<dbReference type="PROSITE" id="PS51371">
    <property type="entry name" value="CBS"/>
    <property type="match status" value="2"/>
</dbReference>
<evidence type="ECO:0000256" key="6">
    <source>
        <dbReference type="ARBA" id="ARBA00022989"/>
    </source>
</evidence>
<evidence type="ECO:0000256" key="1">
    <source>
        <dbReference type="ARBA" id="ARBA00004651"/>
    </source>
</evidence>
<dbReference type="GO" id="GO:0005886">
    <property type="term" value="C:plasma membrane"/>
    <property type="evidence" value="ECO:0007669"/>
    <property type="project" value="UniProtKB-SubCell"/>
</dbReference>
<evidence type="ECO:0000256" key="10">
    <source>
        <dbReference type="ARBA" id="ARBA00040729"/>
    </source>
</evidence>
<keyword evidence="3" id="KW-1003">Cell membrane</keyword>
<evidence type="ECO:0000256" key="5">
    <source>
        <dbReference type="ARBA" id="ARBA00022737"/>
    </source>
</evidence>
<keyword evidence="6 12" id="KW-1133">Transmembrane helix</keyword>
<comment type="similarity">
    <text evidence="2">Belongs to the UPF0053 family.</text>
</comment>
<evidence type="ECO:0000256" key="7">
    <source>
        <dbReference type="ARBA" id="ARBA00023122"/>
    </source>
</evidence>
<dbReference type="NCBIfam" id="NF008604">
    <property type="entry name" value="PRK11573.1"/>
    <property type="match status" value="1"/>
</dbReference>
<evidence type="ECO:0000256" key="11">
    <source>
        <dbReference type="PROSITE-ProRule" id="PRU00703"/>
    </source>
</evidence>
<dbReference type="SUPFAM" id="SSF54631">
    <property type="entry name" value="CBS-domain pair"/>
    <property type="match status" value="1"/>
</dbReference>
<evidence type="ECO:0000313" key="16">
    <source>
        <dbReference type="EMBL" id="MBE9395961.1"/>
    </source>
</evidence>
<dbReference type="Pfam" id="PF03471">
    <property type="entry name" value="CorC_HlyC"/>
    <property type="match status" value="1"/>
</dbReference>
<feature type="domain" description="CBS" evidence="14">
    <location>
        <begin position="208"/>
        <end position="268"/>
    </location>
</feature>
<dbReference type="InterPro" id="IPR002550">
    <property type="entry name" value="CNNM"/>
</dbReference>
<evidence type="ECO:0000313" key="17">
    <source>
        <dbReference type="Proteomes" id="UP000640333"/>
    </source>
</evidence>
<dbReference type="PANTHER" id="PTHR22777:SF32">
    <property type="entry name" value="UPF0053 INNER MEMBRANE PROTEIN YFJD"/>
    <property type="match status" value="1"/>
</dbReference>
<dbReference type="RefSeq" id="WP_193951509.1">
    <property type="nucleotide sequence ID" value="NZ_JADEYS010000001.1"/>
</dbReference>
<dbReference type="AlphaFoldDB" id="A0A8J7FAB7"/>
<evidence type="ECO:0000256" key="8">
    <source>
        <dbReference type="ARBA" id="ARBA00023136"/>
    </source>
</evidence>
<proteinExistence type="inferred from homology"/>
<feature type="transmembrane region" description="Helical" evidence="13">
    <location>
        <begin position="62"/>
        <end position="86"/>
    </location>
</feature>
<keyword evidence="17" id="KW-1185">Reference proteome</keyword>
<dbReference type="FunFam" id="3.30.465.10:FF:000010">
    <property type="entry name" value="DUF21 domain-containing protein"/>
    <property type="match status" value="1"/>
</dbReference>
<comment type="caution">
    <text evidence="16">The sequence shown here is derived from an EMBL/GenBank/DDBJ whole genome shotgun (WGS) entry which is preliminary data.</text>
</comment>
<keyword evidence="7 11" id="KW-0129">CBS domain</keyword>
<protein>
    <recommendedName>
        <fullName evidence="10">Magnesium and cobalt efflux protein CorC</fullName>
    </recommendedName>
</protein>
<sequence>MEDASISLLLGILCCLILCSAFFSSSETGMMSLNRYRLKHLVKKKHPGARRASKLLERPDRLIGVILIGNNFVNILASAIATIVAVRLWGDAGVVIATAGLTLVILIFAEVSPKTLAALHPEKIAFPAAYILRPLLTLIYPLVWAVNGITNGFLRLLGININDDNNHNLSTEELRTLVNEAGALLPHRNQSMLLGVLELSEVTVNDIMVPRNEVIGIDLDEEIDQIIQQLSITPHTRLPVYRGELNKVVGILHMRNLAQVFHQGTISKAAILQVITEPYFIPESTPLQTQLLHFQKQGRRMGLVVDEYGDIEGIVTLEDILEEIVGELSNDNKEDNQDIHPQEDGSYFVDGSAYIRDVNKALEWDLPTDGPKTINGLVTETLESIPDANVCMRLGRYQLETLQISDNLIKTIRVSCGPEAQEDDF</sequence>
<feature type="transmembrane region" description="Helical" evidence="13">
    <location>
        <begin position="124"/>
        <end position="146"/>
    </location>
</feature>
<dbReference type="CDD" id="cd04590">
    <property type="entry name" value="CBS_pair_CorC_HlyC_assoc"/>
    <property type="match status" value="1"/>
</dbReference>
<reference evidence="16" key="1">
    <citation type="submission" date="2020-10" db="EMBL/GenBank/DDBJ databases">
        <title>Bacterium isolated from coastal waters sediment.</title>
        <authorList>
            <person name="Chen R.-J."/>
            <person name="Lu D.-C."/>
            <person name="Zhu K.-L."/>
            <person name="Du Z.-J."/>
        </authorList>
    </citation>
    <scope>NUCLEOTIDE SEQUENCE</scope>
    <source>
        <strain evidence="16">N1Y112</strain>
    </source>
</reference>
<evidence type="ECO:0000256" key="2">
    <source>
        <dbReference type="ARBA" id="ARBA00006337"/>
    </source>
</evidence>
<gene>
    <name evidence="16" type="ORF">IOQ59_01665</name>
</gene>
<dbReference type="Pfam" id="PF01595">
    <property type="entry name" value="CNNM"/>
    <property type="match status" value="1"/>
</dbReference>
<dbReference type="InterPro" id="IPR016169">
    <property type="entry name" value="FAD-bd_PCMH_sub2"/>
</dbReference>
<evidence type="ECO:0000256" key="3">
    <source>
        <dbReference type="ARBA" id="ARBA00022475"/>
    </source>
</evidence>
<dbReference type="SMART" id="SM01091">
    <property type="entry name" value="CorC_HlyC"/>
    <property type="match status" value="1"/>
</dbReference>
<keyword evidence="5" id="KW-0677">Repeat</keyword>
<evidence type="ECO:0000256" key="13">
    <source>
        <dbReference type="SAM" id="Phobius"/>
    </source>
</evidence>
<feature type="transmembrane region" description="Helical" evidence="13">
    <location>
        <begin position="92"/>
        <end position="112"/>
    </location>
</feature>
<dbReference type="InterPro" id="IPR005170">
    <property type="entry name" value="Transptr-assoc_dom"/>
</dbReference>
<dbReference type="PROSITE" id="PS51846">
    <property type="entry name" value="CNNM"/>
    <property type="match status" value="1"/>
</dbReference>
<dbReference type="GO" id="GO:0050660">
    <property type="term" value="F:flavin adenine dinucleotide binding"/>
    <property type="evidence" value="ECO:0007669"/>
    <property type="project" value="InterPro"/>
</dbReference>
<organism evidence="16 17">
    <name type="scientific">Pontibacterium sinense</name>
    <dbReference type="NCBI Taxonomy" id="2781979"/>
    <lineage>
        <taxon>Bacteria</taxon>
        <taxon>Pseudomonadati</taxon>
        <taxon>Pseudomonadota</taxon>
        <taxon>Gammaproteobacteria</taxon>
        <taxon>Oceanospirillales</taxon>
        <taxon>Oceanospirillaceae</taxon>
        <taxon>Pontibacterium</taxon>
    </lineage>
</organism>
<dbReference type="InterPro" id="IPR000644">
    <property type="entry name" value="CBS_dom"/>
</dbReference>
<dbReference type="FunFam" id="3.10.580.10:FF:000002">
    <property type="entry name" value="Magnesium/cobalt efflux protein CorC"/>
    <property type="match status" value="1"/>
</dbReference>
<dbReference type="Gene3D" id="3.10.580.10">
    <property type="entry name" value="CBS-domain"/>
    <property type="match status" value="1"/>
</dbReference>
<dbReference type="Proteomes" id="UP000640333">
    <property type="component" value="Unassembled WGS sequence"/>
</dbReference>
<comment type="function">
    <text evidence="9">Plays a role in the transport of magnesium and cobalt ions.</text>
</comment>
<dbReference type="Gene3D" id="3.30.465.10">
    <property type="match status" value="1"/>
</dbReference>
<dbReference type="InterPro" id="IPR044751">
    <property type="entry name" value="Ion_transp-like_CBS"/>
</dbReference>
<evidence type="ECO:0000259" key="14">
    <source>
        <dbReference type="PROSITE" id="PS51371"/>
    </source>
</evidence>
<name>A0A8J7FAB7_9GAMM</name>
<comment type="subcellular location">
    <subcellularLocation>
        <location evidence="1">Cell membrane</location>
        <topology evidence="1">Multi-pass membrane protein</topology>
    </subcellularLocation>
</comment>
<evidence type="ECO:0000256" key="4">
    <source>
        <dbReference type="ARBA" id="ARBA00022692"/>
    </source>
</evidence>
<evidence type="ECO:0000259" key="15">
    <source>
        <dbReference type="PROSITE" id="PS51846"/>
    </source>
</evidence>
<dbReference type="SUPFAM" id="SSF56176">
    <property type="entry name" value="FAD-binding/transporter-associated domain-like"/>
    <property type="match status" value="1"/>
</dbReference>